<comment type="caution">
    <text evidence="1">The sequence shown here is derived from an EMBL/GenBank/DDBJ whole genome shotgun (WGS) entry which is preliminary data.</text>
</comment>
<sequence length="58" mass="6279">MDFIPDESSIKIEEIKVDSDTLEMLTAIGMADLPGVEKVDEAPVGPAFTGRLGFLRRG</sequence>
<dbReference type="Proteomes" id="UP001418222">
    <property type="component" value="Unassembled WGS sequence"/>
</dbReference>
<keyword evidence="1" id="KW-0687">Ribonucleoprotein</keyword>
<dbReference type="GO" id="GO:0003735">
    <property type="term" value="F:structural constituent of ribosome"/>
    <property type="evidence" value="ECO:0007669"/>
    <property type="project" value="InterPro"/>
</dbReference>
<keyword evidence="2" id="KW-1185">Reference proteome</keyword>
<proteinExistence type="predicted"/>
<dbReference type="Pfam" id="PF00833">
    <property type="entry name" value="Ribosomal_S17e"/>
    <property type="match status" value="1"/>
</dbReference>
<gene>
    <name evidence="1" type="primary">RPS17C</name>
    <name evidence="1" type="ORF">KSP39_PZI007322</name>
</gene>
<name>A0AAP0BR80_9ASPA</name>
<reference evidence="1 2" key="1">
    <citation type="journal article" date="2022" name="Nat. Plants">
        <title>Genomes of leafy and leafless Platanthera orchids illuminate the evolution of mycoheterotrophy.</title>
        <authorList>
            <person name="Li M.H."/>
            <person name="Liu K.W."/>
            <person name="Li Z."/>
            <person name="Lu H.C."/>
            <person name="Ye Q.L."/>
            <person name="Zhang D."/>
            <person name="Wang J.Y."/>
            <person name="Li Y.F."/>
            <person name="Zhong Z.M."/>
            <person name="Liu X."/>
            <person name="Yu X."/>
            <person name="Liu D.K."/>
            <person name="Tu X.D."/>
            <person name="Liu B."/>
            <person name="Hao Y."/>
            <person name="Liao X.Y."/>
            <person name="Jiang Y.T."/>
            <person name="Sun W.H."/>
            <person name="Chen J."/>
            <person name="Chen Y.Q."/>
            <person name="Ai Y."/>
            <person name="Zhai J.W."/>
            <person name="Wu S.S."/>
            <person name="Zhou Z."/>
            <person name="Hsiao Y.Y."/>
            <person name="Wu W.L."/>
            <person name="Chen Y.Y."/>
            <person name="Lin Y.F."/>
            <person name="Hsu J.L."/>
            <person name="Li C.Y."/>
            <person name="Wang Z.W."/>
            <person name="Zhao X."/>
            <person name="Zhong W.Y."/>
            <person name="Ma X.K."/>
            <person name="Ma L."/>
            <person name="Huang J."/>
            <person name="Chen G.Z."/>
            <person name="Huang M.Z."/>
            <person name="Huang L."/>
            <person name="Peng D.H."/>
            <person name="Luo Y.B."/>
            <person name="Zou S.Q."/>
            <person name="Chen S.P."/>
            <person name="Lan S."/>
            <person name="Tsai W.C."/>
            <person name="Van de Peer Y."/>
            <person name="Liu Z.J."/>
        </authorList>
    </citation>
    <scope>NUCLEOTIDE SEQUENCE [LARGE SCALE GENOMIC DNA]</scope>
    <source>
        <strain evidence="1">Lor287</strain>
    </source>
</reference>
<dbReference type="AlphaFoldDB" id="A0AAP0BR80"/>
<evidence type="ECO:0000313" key="1">
    <source>
        <dbReference type="EMBL" id="KAK8947007.1"/>
    </source>
</evidence>
<dbReference type="InterPro" id="IPR001210">
    <property type="entry name" value="Ribosomal_eS17"/>
</dbReference>
<accession>A0AAP0BR80</accession>
<dbReference type="GO" id="GO:0005840">
    <property type="term" value="C:ribosome"/>
    <property type="evidence" value="ECO:0007669"/>
    <property type="project" value="UniProtKB-KW"/>
</dbReference>
<protein>
    <submittedName>
        <fullName evidence="1">40S ribosomal protein S17-3</fullName>
    </submittedName>
</protein>
<dbReference type="EMBL" id="JBBWWQ010000005">
    <property type="protein sequence ID" value="KAK8947007.1"/>
    <property type="molecule type" value="Genomic_DNA"/>
</dbReference>
<evidence type="ECO:0000313" key="2">
    <source>
        <dbReference type="Proteomes" id="UP001418222"/>
    </source>
</evidence>
<organism evidence="1 2">
    <name type="scientific">Platanthera zijinensis</name>
    <dbReference type="NCBI Taxonomy" id="2320716"/>
    <lineage>
        <taxon>Eukaryota</taxon>
        <taxon>Viridiplantae</taxon>
        <taxon>Streptophyta</taxon>
        <taxon>Embryophyta</taxon>
        <taxon>Tracheophyta</taxon>
        <taxon>Spermatophyta</taxon>
        <taxon>Magnoliopsida</taxon>
        <taxon>Liliopsida</taxon>
        <taxon>Asparagales</taxon>
        <taxon>Orchidaceae</taxon>
        <taxon>Orchidoideae</taxon>
        <taxon>Orchideae</taxon>
        <taxon>Orchidinae</taxon>
        <taxon>Platanthera</taxon>
    </lineage>
</organism>
<dbReference type="GO" id="GO:0006412">
    <property type="term" value="P:translation"/>
    <property type="evidence" value="ECO:0007669"/>
    <property type="project" value="InterPro"/>
</dbReference>
<keyword evidence="1" id="KW-0689">Ribosomal protein</keyword>